<dbReference type="STRING" id="416169.RHOFW104T7_10420"/>
<gene>
    <name evidence="3" type="ORF">RHOFW104T7_10420</name>
</gene>
<keyword evidence="4" id="KW-1185">Reference proteome</keyword>
<evidence type="ECO:0000256" key="1">
    <source>
        <dbReference type="SAM" id="MobiDB-lite"/>
    </source>
</evidence>
<protein>
    <submittedName>
        <fullName evidence="3">Histidine kinase</fullName>
    </submittedName>
</protein>
<dbReference type="SUPFAM" id="SSF109604">
    <property type="entry name" value="HD-domain/PDEase-like"/>
    <property type="match status" value="1"/>
</dbReference>
<dbReference type="eggNOG" id="COG1639">
    <property type="taxonomic scope" value="Bacteria"/>
</dbReference>
<proteinExistence type="predicted"/>
<reference evidence="3 4" key="1">
    <citation type="journal article" date="2016" name="MBio">
        <title>Lateral Gene Transfer in a Heavy Metal-Contaminated-Groundwater Microbial Community.</title>
        <authorList>
            <person name="Hemme C.L."/>
            <person name="Green S.J."/>
            <person name="Rishishwar L."/>
            <person name="Prakash O."/>
            <person name="Pettenato A."/>
            <person name="Chakraborty R."/>
            <person name="Deutschbauer A.M."/>
            <person name="Van Nostrand J.D."/>
            <person name="Wu L."/>
            <person name="He Z."/>
            <person name="Jordan I.K."/>
            <person name="Hazen T.C."/>
            <person name="Arkin A.P."/>
            <person name="Kostka J.E."/>
            <person name="Zhou J."/>
        </authorList>
    </citation>
    <scope>NUCLEOTIDE SEQUENCE [LARGE SCALE GENOMIC DNA]</scope>
    <source>
        <strain evidence="3 4">FW104-T7</strain>
    </source>
</reference>
<dbReference type="Pfam" id="PF08668">
    <property type="entry name" value="HDOD"/>
    <property type="match status" value="1"/>
</dbReference>
<feature type="region of interest" description="Disordered" evidence="1">
    <location>
        <begin position="9"/>
        <end position="32"/>
    </location>
</feature>
<keyword evidence="3" id="KW-0808">Transferase</keyword>
<accession>A0A154QIK4</accession>
<dbReference type="EMBL" id="LVJS01000033">
    <property type="protein sequence ID" value="KZC24126.1"/>
    <property type="molecule type" value="Genomic_DNA"/>
</dbReference>
<dbReference type="PANTHER" id="PTHR33525">
    <property type="match status" value="1"/>
</dbReference>
<dbReference type="AlphaFoldDB" id="A0A154QIK4"/>
<evidence type="ECO:0000259" key="2">
    <source>
        <dbReference type="PROSITE" id="PS51833"/>
    </source>
</evidence>
<feature type="domain" description="HDOD" evidence="2">
    <location>
        <begin position="85"/>
        <end position="275"/>
    </location>
</feature>
<dbReference type="Proteomes" id="UP000076131">
    <property type="component" value="Unassembled WGS sequence"/>
</dbReference>
<keyword evidence="3" id="KW-0418">Kinase</keyword>
<comment type="caution">
    <text evidence="3">The sequence shown here is derived from an EMBL/GenBank/DDBJ whole genome shotgun (WGS) entry which is preliminary data.</text>
</comment>
<feature type="compositionally biased region" description="Basic residues" evidence="1">
    <location>
        <begin position="9"/>
        <end position="18"/>
    </location>
</feature>
<sequence length="338" mass="36740">MGNMWRRIFRSRRPKPRAGRAPPAVTTPARTTATRPVLPLVAIRDRFHRFVLGVADSHASEPGAAELATLRQLELLGSHFDMHSLPRLPTVLPQLLRALRNDNTGGGELARLIGRDPLMVGEIMRVTGSVHYRAAQPITSLQQAVVLLGQDGLRRVLTQHVMKPILQAHAGAFGHAAGERLWHHAERCAHACAWLGRHNHSDAFEAYLAGIVCHAGDGAVIRLLDRTGLADDVEPPSPGFLAGCAALAAQLSLQVAQHWELPRRVIDALAERQLPPTPTASPLGNALAVADLLAMAQLLAEHERLAEDPDLSQGWPEVFAPNLVARCQQDLRRNFSGA</sequence>
<evidence type="ECO:0000313" key="3">
    <source>
        <dbReference type="EMBL" id="KZC24126.1"/>
    </source>
</evidence>
<evidence type="ECO:0000313" key="4">
    <source>
        <dbReference type="Proteomes" id="UP000076131"/>
    </source>
</evidence>
<organism evidence="3 4">
    <name type="scientific">Rhodanobacter thiooxydans</name>
    <dbReference type="NCBI Taxonomy" id="416169"/>
    <lineage>
        <taxon>Bacteria</taxon>
        <taxon>Pseudomonadati</taxon>
        <taxon>Pseudomonadota</taxon>
        <taxon>Gammaproteobacteria</taxon>
        <taxon>Lysobacterales</taxon>
        <taxon>Rhodanobacteraceae</taxon>
        <taxon>Rhodanobacter</taxon>
    </lineage>
</organism>
<dbReference type="Gene3D" id="1.10.3210.10">
    <property type="entry name" value="Hypothetical protein af1432"/>
    <property type="match status" value="1"/>
</dbReference>
<name>A0A154QIK4_9GAMM</name>
<dbReference type="InterPro" id="IPR013976">
    <property type="entry name" value="HDOD"/>
</dbReference>
<dbReference type="InterPro" id="IPR052340">
    <property type="entry name" value="RNase_Y/CdgJ"/>
</dbReference>
<dbReference type="PROSITE" id="PS51833">
    <property type="entry name" value="HDOD"/>
    <property type="match status" value="1"/>
</dbReference>
<dbReference type="GO" id="GO:0016301">
    <property type="term" value="F:kinase activity"/>
    <property type="evidence" value="ECO:0007669"/>
    <property type="project" value="UniProtKB-KW"/>
</dbReference>
<feature type="compositionally biased region" description="Low complexity" evidence="1">
    <location>
        <begin position="19"/>
        <end position="32"/>
    </location>
</feature>
<dbReference type="PANTHER" id="PTHR33525:SF6">
    <property type="entry name" value="HDOD DOMAIN-CONTAINING PROTEIN"/>
    <property type="match status" value="1"/>
</dbReference>